<keyword evidence="5" id="KW-0812">Transmembrane</keyword>
<dbReference type="InterPro" id="IPR036788">
    <property type="entry name" value="T_IF-3_C_sf"/>
</dbReference>
<dbReference type="Proteomes" id="UP000221165">
    <property type="component" value="Unassembled WGS sequence"/>
</dbReference>
<evidence type="ECO:0000256" key="2">
    <source>
        <dbReference type="ARBA" id="ARBA00022540"/>
    </source>
</evidence>
<proteinExistence type="inferred from homology"/>
<feature type="compositionally biased region" description="Basic and acidic residues" evidence="4">
    <location>
        <begin position="719"/>
        <end position="736"/>
    </location>
</feature>
<dbReference type="VEuPathDB" id="ToxoDB:CSUI_004413"/>
<evidence type="ECO:0000256" key="3">
    <source>
        <dbReference type="ARBA" id="ARBA00022917"/>
    </source>
</evidence>
<gene>
    <name evidence="7" type="ORF">CSUI_004413</name>
</gene>
<dbReference type="OrthoDB" id="354798at2759"/>
<feature type="compositionally biased region" description="Basic and acidic residues" evidence="4">
    <location>
        <begin position="680"/>
        <end position="702"/>
    </location>
</feature>
<name>A0A2C6KXD6_9APIC</name>
<dbReference type="PANTHER" id="PTHR10938">
    <property type="entry name" value="TRANSLATION INITIATION FACTOR IF-3"/>
    <property type="match status" value="1"/>
</dbReference>
<protein>
    <submittedName>
        <fullName evidence="7">Translation initiation factor if-3</fullName>
    </submittedName>
</protein>
<comment type="caution">
    <text evidence="7">The sequence shown here is derived from an EMBL/GenBank/DDBJ whole genome shotgun (WGS) entry which is preliminary data.</text>
</comment>
<evidence type="ECO:0000256" key="5">
    <source>
        <dbReference type="SAM" id="Phobius"/>
    </source>
</evidence>
<dbReference type="EMBL" id="MIGC01002060">
    <property type="protein sequence ID" value="PHJ21737.1"/>
    <property type="molecule type" value="Genomic_DNA"/>
</dbReference>
<dbReference type="InterPro" id="IPR019815">
    <property type="entry name" value="Translation_initiation_fac_3_C"/>
</dbReference>
<reference evidence="7 8" key="1">
    <citation type="journal article" date="2017" name="Int. J. Parasitol.">
        <title>The genome of the protozoan parasite Cystoisospora suis and a reverse vaccinology approach to identify vaccine candidates.</title>
        <authorList>
            <person name="Palmieri N."/>
            <person name="Shrestha A."/>
            <person name="Ruttkowski B."/>
            <person name="Beck T."/>
            <person name="Vogl C."/>
            <person name="Tomley F."/>
            <person name="Blake D.P."/>
            <person name="Joachim A."/>
        </authorList>
    </citation>
    <scope>NUCLEOTIDE SEQUENCE [LARGE SCALE GENOMIC DNA]</scope>
    <source>
        <strain evidence="7 8">Wien I</strain>
    </source>
</reference>
<dbReference type="InterPro" id="IPR001288">
    <property type="entry name" value="Translation_initiation_fac_3"/>
</dbReference>
<dbReference type="AlphaFoldDB" id="A0A2C6KXD6"/>
<dbReference type="RefSeq" id="XP_067923417.1">
    <property type="nucleotide sequence ID" value="XM_068064604.1"/>
</dbReference>
<feature type="region of interest" description="Disordered" evidence="4">
    <location>
        <begin position="849"/>
        <end position="876"/>
    </location>
</feature>
<dbReference type="Pfam" id="PF00707">
    <property type="entry name" value="IF3_C"/>
    <property type="match status" value="1"/>
</dbReference>
<keyword evidence="5" id="KW-1133">Transmembrane helix</keyword>
<comment type="similarity">
    <text evidence="1">Belongs to the IF-3 family.</text>
</comment>
<keyword evidence="2 7" id="KW-0396">Initiation factor</keyword>
<dbReference type="GO" id="GO:0032790">
    <property type="term" value="P:ribosome disassembly"/>
    <property type="evidence" value="ECO:0007669"/>
    <property type="project" value="TreeGrafter"/>
</dbReference>
<accession>A0A2C6KXD6</accession>
<feature type="compositionally biased region" description="Low complexity" evidence="4">
    <location>
        <begin position="757"/>
        <end position="767"/>
    </location>
</feature>
<keyword evidence="5" id="KW-0472">Membrane</keyword>
<evidence type="ECO:0000313" key="8">
    <source>
        <dbReference type="Proteomes" id="UP000221165"/>
    </source>
</evidence>
<evidence type="ECO:0000313" key="7">
    <source>
        <dbReference type="EMBL" id="PHJ21737.1"/>
    </source>
</evidence>
<dbReference type="GO" id="GO:0003743">
    <property type="term" value="F:translation initiation factor activity"/>
    <property type="evidence" value="ECO:0007669"/>
    <property type="project" value="UniProtKB-KW"/>
</dbReference>
<evidence type="ECO:0000256" key="4">
    <source>
        <dbReference type="SAM" id="MobiDB-lite"/>
    </source>
</evidence>
<keyword evidence="8" id="KW-1185">Reference proteome</keyword>
<dbReference type="GeneID" id="94427815"/>
<dbReference type="PANTHER" id="PTHR10938:SF0">
    <property type="entry name" value="TRANSLATION INITIATION FACTOR IF-3, MITOCHONDRIAL"/>
    <property type="match status" value="1"/>
</dbReference>
<organism evidence="7 8">
    <name type="scientific">Cystoisospora suis</name>
    <dbReference type="NCBI Taxonomy" id="483139"/>
    <lineage>
        <taxon>Eukaryota</taxon>
        <taxon>Sar</taxon>
        <taxon>Alveolata</taxon>
        <taxon>Apicomplexa</taxon>
        <taxon>Conoidasida</taxon>
        <taxon>Coccidia</taxon>
        <taxon>Eucoccidiorida</taxon>
        <taxon>Eimeriorina</taxon>
        <taxon>Sarcocystidae</taxon>
        <taxon>Cystoisospora</taxon>
    </lineage>
</organism>
<dbReference type="Gene3D" id="3.30.110.10">
    <property type="entry name" value="Translation initiation factor 3 (IF-3), C-terminal domain"/>
    <property type="match status" value="1"/>
</dbReference>
<keyword evidence="3" id="KW-0648">Protein biosynthesis</keyword>
<dbReference type="SUPFAM" id="SSF55200">
    <property type="entry name" value="Translation initiation factor IF3, C-terminal domain"/>
    <property type="match status" value="1"/>
</dbReference>
<sequence length="876" mass="98868">MENSIGMSRQSPLFLPSHLLPSYFFCPNARRHHPQKNFMTSLSLLFPSREFFPISRHGARVSSHHRDFKRFRRAHTTFFIGPSPSLRLFLVLLFSLFIFSFPRFLPLTAVSSEVVTAVESGVRTASPCLPSQALPPSSLWLSLTRSHCSSSSSSSFSSSSSIIPMRWIFFSLYYLRDYCLNTHAHTHRRCKNKKKLTTTRGKNGRLTVPGSFSQKRKELQDHLLSFNSRCLPRFGASLWKLRTSSGRTGANGTTVRGVIYTDEETSQPPECTYTENLGVYSRFLERVVEDHETRNTYGPSSNIRKEDSLGFMRISPRPGCNRRFAVVTGHSLFHHPSDFSSAQFLPRNGILSQGDSKPRYIRLFPADIFPQLQRSTQDAFSYHHLPHLKCPYSTRTTHFGCMYTRNSGCTRTSTWFGKVLPWCTYTPMSIWTRPPNKELSAFCTSDWSISSSTQKFSPSEYGKLQQKPSFSPSPPGFLSLPLRTSAQTSYLKRLSPTGYLTSLSLKTADPFQYVFCSRTCLFLLPSLPSLPNRRTRASLSLCVDGQRKLLVATPISSSPSYLLRPFVSRNFSILGSFSHSQASTVPSLHPSATPPSMPTTTLCRSSIRQGPLSGVYTPCNDQNKQERKGPSSGTSVLRRFHCYREECDSFLDTAFFTPSIAHSDRSSLLFLGPPHSYPGDGDKDTFHSHPGDISRKSEKVGLSEEEGILVPSPHLQAKRMNEEEKEDFRDENDRSTLHCHVGKGQEEDAEEDHAHLSQQQSTSCSSSDPTKFKKEKKLSKKVLKKEIRLTPRIADHDLKVKAKRARGFLLDKNQVNFTIQLRGRERGQPDMYRSLLERIGEMIEDIAAPAHPVKAHPSGTSLSQLFQPRGKKRKSA</sequence>
<dbReference type="GO" id="GO:0016020">
    <property type="term" value="C:membrane"/>
    <property type="evidence" value="ECO:0007669"/>
    <property type="project" value="TreeGrafter"/>
</dbReference>
<feature type="region of interest" description="Disordered" evidence="4">
    <location>
        <begin position="675"/>
        <end position="777"/>
    </location>
</feature>
<dbReference type="GO" id="GO:0043022">
    <property type="term" value="F:ribosome binding"/>
    <property type="evidence" value="ECO:0007669"/>
    <property type="project" value="TreeGrafter"/>
</dbReference>
<feature type="domain" description="Translation initiation factor 3 C-terminal" evidence="6">
    <location>
        <begin position="785"/>
        <end position="855"/>
    </location>
</feature>
<feature type="transmembrane region" description="Helical" evidence="5">
    <location>
        <begin position="78"/>
        <end position="101"/>
    </location>
</feature>
<evidence type="ECO:0000259" key="6">
    <source>
        <dbReference type="Pfam" id="PF00707"/>
    </source>
</evidence>
<evidence type="ECO:0000256" key="1">
    <source>
        <dbReference type="ARBA" id="ARBA00005439"/>
    </source>
</evidence>
<dbReference type="GO" id="GO:0005829">
    <property type="term" value="C:cytosol"/>
    <property type="evidence" value="ECO:0007669"/>
    <property type="project" value="TreeGrafter"/>
</dbReference>